<evidence type="ECO:0000256" key="8">
    <source>
        <dbReference type="ARBA" id="ARBA00022842"/>
    </source>
</evidence>
<keyword evidence="15" id="KW-1185">Reference proteome</keyword>
<accession>A0ABU5N9N5</accession>
<dbReference type="PROSITE" id="PS00893">
    <property type="entry name" value="NUDIX_BOX"/>
    <property type="match status" value="1"/>
</dbReference>
<evidence type="ECO:0000256" key="3">
    <source>
        <dbReference type="ARBA" id="ARBA00022457"/>
    </source>
</evidence>
<comment type="caution">
    <text evidence="14">The sequence shown here is derived from an EMBL/GenBank/DDBJ whole genome shotgun (WGS) entry which is preliminary data.</text>
</comment>
<evidence type="ECO:0000256" key="7">
    <source>
        <dbReference type="ARBA" id="ARBA00022801"/>
    </source>
</evidence>
<dbReference type="PANTHER" id="PTHR47707:SF1">
    <property type="entry name" value="NUDIX HYDROLASE FAMILY PROTEIN"/>
    <property type="match status" value="1"/>
</dbReference>
<dbReference type="Proteomes" id="UP001291912">
    <property type="component" value="Unassembled WGS sequence"/>
</dbReference>
<dbReference type="InterPro" id="IPR020084">
    <property type="entry name" value="NUDIX_hydrolase_CS"/>
</dbReference>
<evidence type="ECO:0000256" key="1">
    <source>
        <dbReference type="ARBA" id="ARBA00001946"/>
    </source>
</evidence>
<dbReference type="GO" id="GO:0016787">
    <property type="term" value="F:hydrolase activity"/>
    <property type="evidence" value="ECO:0007669"/>
    <property type="project" value="UniProtKB-KW"/>
</dbReference>
<sequence length="135" mass="14449">MTSAADGVVLDVVAAVIDRGGRILACRRREDRSAGGRWEFPGGKIEPGETPAAALEREIAEELGVPIRVRGELTVDVTVVAGRGIRLRCLRAELVGAVPSHSTDHDELRWVAPADLPGLRWAEPDLPAVALLSTR</sequence>
<dbReference type="EC" id="3.6.1.55" evidence="11"/>
<evidence type="ECO:0000313" key="14">
    <source>
        <dbReference type="EMBL" id="MDZ8162799.1"/>
    </source>
</evidence>
<dbReference type="PROSITE" id="PS51462">
    <property type="entry name" value="NUDIX"/>
    <property type="match status" value="1"/>
</dbReference>
<keyword evidence="7 12" id="KW-0378">Hydrolase</keyword>
<dbReference type="PRINTS" id="PR00502">
    <property type="entry name" value="NUDIXFAMILY"/>
</dbReference>
<evidence type="ECO:0000259" key="13">
    <source>
        <dbReference type="PROSITE" id="PS51462"/>
    </source>
</evidence>
<feature type="domain" description="Nudix hydrolase" evidence="13">
    <location>
        <begin position="7"/>
        <end position="133"/>
    </location>
</feature>
<comment type="cofactor">
    <cofactor evidence="1">
        <name>Mg(2+)</name>
        <dbReference type="ChEBI" id="CHEBI:18420"/>
    </cofactor>
</comment>
<evidence type="ECO:0000256" key="5">
    <source>
        <dbReference type="ARBA" id="ARBA00022723"/>
    </source>
</evidence>
<comment type="catalytic activity">
    <reaction evidence="10">
        <text>8-oxo-dGTP + H2O = 8-oxo-dGMP + diphosphate + H(+)</text>
        <dbReference type="Rhea" id="RHEA:31575"/>
        <dbReference type="ChEBI" id="CHEBI:15377"/>
        <dbReference type="ChEBI" id="CHEBI:15378"/>
        <dbReference type="ChEBI" id="CHEBI:33019"/>
        <dbReference type="ChEBI" id="CHEBI:63224"/>
        <dbReference type="ChEBI" id="CHEBI:77896"/>
        <dbReference type="EC" id="3.6.1.55"/>
    </reaction>
</comment>
<evidence type="ECO:0000256" key="12">
    <source>
        <dbReference type="RuleBase" id="RU003476"/>
    </source>
</evidence>
<dbReference type="InterPro" id="IPR000086">
    <property type="entry name" value="NUDIX_hydrolase_dom"/>
</dbReference>
<name>A0ABU5N9N5_9MICO</name>
<dbReference type="InterPro" id="IPR020476">
    <property type="entry name" value="Nudix_hydrolase"/>
</dbReference>
<dbReference type="Gene3D" id="3.90.79.10">
    <property type="entry name" value="Nucleoside Triphosphate Pyrophosphohydrolase"/>
    <property type="match status" value="1"/>
</dbReference>
<dbReference type="InterPro" id="IPR015797">
    <property type="entry name" value="NUDIX_hydrolase-like_dom_sf"/>
</dbReference>
<reference evidence="14 15" key="1">
    <citation type="submission" date="2023-10" db="EMBL/GenBank/DDBJ databases">
        <title>Microbacterium xanthum sp. nov., isolated from seaweed.</title>
        <authorList>
            <person name="Lee S.D."/>
        </authorList>
    </citation>
    <scope>NUCLEOTIDE SEQUENCE [LARGE SCALE GENOMIC DNA]</scope>
    <source>
        <strain evidence="14 15">KCTC 19124</strain>
    </source>
</reference>
<gene>
    <name evidence="14" type="ORF">R2Q92_13245</name>
</gene>
<keyword evidence="8" id="KW-0460">Magnesium</keyword>
<protein>
    <recommendedName>
        <fullName evidence="11">8-oxo-dGTP diphosphatase</fullName>
        <ecNumber evidence="11">3.6.1.55</ecNumber>
    </recommendedName>
</protein>
<evidence type="ECO:0000256" key="10">
    <source>
        <dbReference type="ARBA" id="ARBA00035861"/>
    </source>
</evidence>
<comment type="similarity">
    <text evidence="2 12">Belongs to the Nudix hydrolase family.</text>
</comment>
<dbReference type="InterPro" id="IPR047127">
    <property type="entry name" value="MutT-like"/>
</dbReference>
<evidence type="ECO:0000256" key="6">
    <source>
        <dbReference type="ARBA" id="ARBA00022763"/>
    </source>
</evidence>
<evidence type="ECO:0000313" key="15">
    <source>
        <dbReference type="Proteomes" id="UP001291912"/>
    </source>
</evidence>
<dbReference type="EMBL" id="JAWJYN010000003">
    <property type="protein sequence ID" value="MDZ8162799.1"/>
    <property type="molecule type" value="Genomic_DNA"/>
</dbReference>
<proteinExistence type="inferred from homology"/>
<dbReference type="SUPFAM" id="SSF55811">
    <property type="entry name" value="Nudix"/>
    <property type="match status" value="1"/>
</dbReference>
<keyword evidence="6" id="KW-0227">DNA damage</keyword>
<keyword evidence="5" id="KW-0479">Metal-binding</keyword>
<evidence type="ECO:0000256" key="11">
    <source>
        <dbReference type="ARBA" id="ARBA00038905"/>
    </source>
</evidence>
<dbReference type="Pfam" id="PF00293">
    <property type="entry name" value="NUDIX"/>
    <property type="match status" value="1"/>
</dbReference>
<dbReference type="RefSeq" id="WP_194422837.1">
    <property type="nucleotide sequence ID" value="NZ_BAAAPT010000001.1"/>
</dbReference>
<keyword evidence="9" id="KW-0234">DNA repair</keyword>
<evidence type="ECO:0000256" key="2">
    <source>
        <dbReference type="ARBA" id="ARBA00005582"/>
    </source>
</evidence>
<evidence type="ECO:0000256" key="9">
    <source>
        <dbReference type="ARBA" id="ARBA00023204"/>
    </source>
</evidence>
<dbReference type="CDD" id="cd03425">
    <property type="entry name" value="NUDIX_MutT_NudA_like"/>
    <property type="match status" value="1"/>
</dbReference>
<keyword evidence="4" id="KW-0235">DNA replication</keyword>
<organism evidence="14 15">
    <name type="scientific">Microbacterium aquimaris</name>
    <dbReference type="NCBI Taxonomy" id="459816"/>
    <lineage>
        <taxon>Bacteria</taxon>
        <taxon>Bacillati</taxon>
        <taxon>Actinomycetota</taxon>
        <taxon>Actinomycetes</taxon>
        <taxon>Micrococcales</taxon>
        <taxon>Microbacteriaceae</taxon>
        <taxon>Microbacterium</taxon>
    </lineage>
</organism>
<dbReference type="PANTHER" id="PTHR47707">
    <property type="entry name" value="8-OXO-DGTP DIPHOSPHATASE"/>
    <property type="match status" value="1"/>
</dbReference>
<keyword evidence="3" id="KW-0515">Mutator protein</keyword>
<evidence type="ECO:0000256" key="4">
    <source>
        <dbReference type="ARBA" id="ARBA00022705"/>
    </source>
</evidence>